<feature type="compositionally biased region" description="Basic and acidic residues" evidence="1">
    <location>
        <begin position="240"/>
        <end position="254"/>
    </location>
</feature>
<evidence type="ECO:0000256" key="1">
    <source>
        <dbReference type="SAM" id="MobiDB-lite"/>
    </source>
</evidence>
<evidence type="ECO:0000313" key="2">
    <source>
        <dbReference type="EMBL" id="KAG9459097.1"/>
    </source>
</evidence>
<reference evidence="2 3" key="1">
    <citation type="submission" date="2021-07" db="EMBL/GenBank/DDBJ databases">
        <title>The Aristolochia fimbriata genome: insights into angiosperm evolution, floral development and chemical biosynthesis.</title>
        <authorList>
            <person name="Jiao Y."/>
        </authorList>
    </citation>
    <scope>NUCLEOTIDE SEQUENCE [LARGE SCALE GENOMIC DNA]</scope>
    <source>
        <strain evidence="2">IBCAS-2021</strain>
        <tissue evidence="2">Leaf</tissue>
    </source>
</reference>
<feature type="region of interest" description="Disordered" evidence="1">
    <location>
        <begin position="168"/>
        <end position="257"/>
    </location>
</feature>
<accession>A0AAV7FD33</accession>
<proteinExistence type="predicted"/>
<name>A0AAV7FD33_ARIFI</name>
<feature type="region of interest" description="Disordered" evidence="1">
    <location>
        <begin position="48"/>
        <end position="68"/>
    </location>
</feature>
<dbReference type="EMBL" id="JAINDJ010000002">
    <property type="protein sequence ID" value="KAG9459097.1"/>
    <property type="molecule type" value="Genomic_DNA"/>
</dbReference>
<feature type="compositionally biased region" description="Acidic residues" evidence="1">
    <location>
        <begin position="178"/>
        <end position="192"/>
    </location>
</feature>
<organism evidence="2 3">
    <name type="scientific">Aristolochia fimbriata</name>
    <name type="common">White veined hardy Dutchman's pipe vine</name>
    <dbReference type="NCBI Taxonomy" id="158543"/>
    <lineage>
        <taxon>Eukaryota</taxon>
        <taxon>Viridiplantae</taxon>
        <taxon>Streptophyta</taxon>
        <taxon>Embryophyta</taxon>
        <taxon>Tracheophyta</taxon>
        <taxon>Spermatophyta</taxon>
        <taxon>Magnoliopsida</taxon>
        <taxon>Magnoliidae</taxon>
        <taxon>Piperales</taxon>
        <taxon>Aristolochiaceae</taxon>
        <taxon>Aristolochia</taxon>
    </lineage>
</organism>
<comment type="caution">
    <text evidence="2">The sequence shown here is derived from an EMBL/GenBank/DDBJ whole genome shotgun (WGS) entry which is preliminary data.</text>
</comment>
<feature type="compositionally biased region" description="Basic and acidic residues" evidence="1">
    <location>
        <begin position="206"/>
        <end position="231"/>
    </location>
</feature>
<protein>
    <submittedName>
        <fullName evidence="2">Uncharacterized protein</fullName>
    </submittedName>
</protein>
<dbReference type="Proteomes" id="UP000825729">
    <property type="component" value="Unassembled WGS sequence"/>
</dbReference>
<evidence type="ECO:0000313" key="3">
    <source>
        <dbReference type="Proteomes" id="UP000825729"/>
    </source>
</evidence>
<keyword evidence="3" id="KW-1185">Reference proteome</keyword>
<dbReference type="AlphaFoldDB" id="A0AAV7FD33"/>
<gene>
    <name evidence="2" type="ORF">H6P81_003605</name>
</gene>
<sequence>MASSAGVTDEEVGNIRGGESVVVYKPRGCSTAQMRLLRIMEVIASGSKEATPAAGASNRECRNGESGAGGSRAAARDFLAGFGIDLNLRLGPSGEVLAWEEHDHPAAAAAAAAAATTTVVEGEELSSVCSGVGGNEAKASGGLGLCSSVESGDASTVEKSCNGECEREERVGKLSEVAEAEDEDRVAGEENEAGARELSGITNVEGKGRRNEETRRDREEEAVSGEERDSREDDEVVVEAGEKKGGNEKRKEEYSGGGGGEGGYLHLLLDAVRHISEALAAAAAAAAFLLLLLPDSIYVHT</sequence>